<accession>A0ABV3TNT0</accession>
<organism evidence="3 4">
    <name type="scientific">Thioclava arctica</name>
    <dbReference type="NCBI Taxonomy" id="3238301"/>
    <lineage>
        <taxon>Bacteria</taxon>
        <taxon>Pseudomonadati</taxon>
        <taxon>Pseudomonadota</taxon>
        <taxon>Alphaproteobacteria</taxon>
        <taxon>Rhodobacterales</taxon>
        <taxon>Paracoccaceae</taxon>
        <taxon>Thioclava</taxon>
    </lineage>
</organism>
<dbReference type="Gene3D" id="1.10.10.10">
    <property type="entry name" value="Winged helix-like DNA-binding domain superfamily/Winged helix DNA-binding domain"/>
    <property type="match status" value="1"/>
</dbReference>
<dbReference type="SUPFAM" id="SSF46894">
    <property type="entry name" value="C-terminal effector domain of the bipartite response regulators"/>
    <property type="match status" value="1"/>
</dbReference>
<keyword evidence="4" id="KW-1185">Reference proteome</keyword>
<dbReference type="Proteomes" id="UP001557465">
    <property type="component" value="Unassembled WGS sequence"/>
</dbReference>
<feature type="domain" description="HTH luxR-type" evidence="2">
    <location>
        <begin position="101"/>
        <end position="158"/>
    </location>
</feature>
<keyword evidence="1" id="KW-1133">Transmembrane helix</keyword>
<protein>
    <submittedName>
        <fullName evidence="3">Helix-turn-helix transcriptional regulator</fullName>
    </submittedName>
</protein>
<feature type="transmembrane region" description="Helical" evidence="1">
    <location>
        <begin position="15"/>
        <end position="33"/>
    </location>
</feature>
<dbReference type="EMBL" id="JBFRYC010000006">
    <property type="protein sequence ID" value="MEX1662424.1"/>
    <property type="molecule type" value="Genomic_DNA"/>
</dbReference>
<evidence type="ECO:0000313" key="3">
    <source>
        <dbReference type="EMBL" id="MEX1662424.1"/>
    </source>
</evidence>
<dbReference type="RefSeq" id="WP_295531476.1">
    <property type="nucleotide sequence ID" value="NZ_JBFRYC010000006.1"/>
</dbReference>
<dbReference type="InterPro" id="IPR016032">
    <property type="entry name" value="Sig_transdc_resp-reg_C-effctor"/>
</dbReference>
<feature type="transmembrane region" description="Helical" evidence="1">
    <location>
        <begin position="53"/>
        <end position="74"/>
    </location>
</feature>
<reference evidence="3 4" key="1">
    <citation type="journal article" date="2011" name="Int. J. Syst. Evol. Microbiol.">
        <title>Zhongshania antarctica gen. nov., sp. nov. and Zhongshania guokunii sp. nov., gammaproteobacteria respectively isolated from coastal attached (fast) ice and surface seawater of the Antarctic.</title>
        <authorList>
            <person name="Li H.J."/>
            <person name="Zhang X.Y."/>
            <person name="Chen C.X."/>
            <person name="Zhang Y.J."/>
            <person name="Gao Z.M."/>
            <person name="Yu Y."/>
            <person name="Chen X.L."/>
            <person name="Chen B."/>
            <person name="Zhang Y.Z."/>
        </authorList>
    </citation>
    <scope>NUCLEOTIDE SEQUENCE [LARGE SCALE GENOMIC DNA]</scope>
    <source>
        <strain evidence="3 4">15-R06ZXC-3</strain>
    </source>
</reference>
<dbReference type="SMART" id="SM00421">
    <property type="entry name" value="HTH_LUXR"/>
    <property type="match status" value="1"/>
</dbReference>
<evidence type="ECO:0000313" key="4">
    <source>
        <dbReference type="Proteomes" id="UP001557465"/>
    </source>
</evidence>
<proteinExistence type="predicted"/>
<evidence type="ECO:0000259" key="2">
    <source>
        <dbReference type="SMART" id="SM00421"/>
    </source>
</evidence>
<evidence type="ECO:0000256" key="1">
    <source>
        <dbReference type="SAM" id="Phobius"/>
    </source>
</evidence>
<keyword evidence="1" id="KW-0472">Membrane</keyword>
<keyword evidence="1" id="KW-0812">Transmembrane</keyword>
<dbReference type="InterPro" id="IPR036388">
    <property type="entry name" value="WH-like_DNA-bd_sf"/>
</dbReference>
<sequence length="185" mass="19778">MAVTRARLTLWTKEAGLAALIVVQAGCNFVFFMDVLGDYRDAGHFTGHLNIELFANLGLVAAIVVEARVLWTLLRRQAIADRAISVARGAMAQLMSDQFSSWGLTAAEADVAGFTIKGFSIAETAGLRGSSEATVKSQLNALYRKAGVSGRAQLVSVFVEDLFNGPLEDDATRQQLAKDPARGSS</sequence>
<comment type="caution">
    <text evidence="3">The sequence shown here is derived from an EMBL/GenBank/DDBJ whole genome shotgun (WGS) entry which is preliminary data.</text>
</comment>
<name>A0ABV3TNT0_9RHOB</name>
<gene>
    <name evidence="3" type="ORF">AB4874_12310</name>
</gene>
<dbReference type="InterPro" id="IPR000792">
    <property type="entry name" value="Tscrpt_reg_LuxR_C"/>
</dbReference>